<comment type="caution">
    <text evidence="3">The sequence shown here is derived from an EMBL/GenBank/DDBJ whole genome shotgun (WGS) entry which is preliminary data.</text>
</comment>
<evidence type="ECO:0000256" key="2">
    <source>
        <dbReference type="SAM" id="SignalP"/>
    </source>
</evidence>
<dbReference type="AlphaFoldDB" id="A0A4R8W4Y9"/>
<gene>
    <name evidence="3" type="ORF">E3O42_07790</name>
</gene>
<reference evidence="3 4" key="1">
    <citation type="submission" date="2019-03" db="EMBL/GenBank/DDBJ databases">
        <title>Genomics of glacier-inhabiting Cryobacterium strains.</title>
        <authorList>
            <person name="Liu Q."/>
            <person name="Xin Y.-H."/>
        </authorList>
    </citation>
    <scope>NUCLEOTIDE SEQUENCE [LARGE SCALE GENOMIC DNA]</scope>
    <source>
        <strain evidence="3 4">RHLS22-1</strain>
    </source>
</reference>
<evidence type="ECO:0000313" key="4">
    <source>
        <dbReference type="Proteomes" id="UP000297907"/>
    </source>
</evidence>
<evidence type="ECO:0000313" key="3">
    <source>
        <dbReference type="EMBL" id="TFC02649.1"/>
    </source>
</evidence>
<keyword evidence="4" id="KW-1185">Reference proteome</keyword>
<protein>
    <submittedName>
        <fullName evidence="3">Uncharacterized protein</fullName>
    </submittedName>
</protein>
<feature type="signal peptide" evidence="2">
    <location>
        <begin position="1"/>
        <end position="28"/>
    </location>
</feature>
<dbReference type="RefSeq" id="WP_134453410.1">
    <property type="nucleotide sequence ID" value="NZ_SOFL01000025.1"/>
</dbReference>
<organism evidence="3 4">
    <name type="scientific">Cryobacterium adonitolivorans</name>
    <dbReference type="NCBI Taxonomy" id="1259189"/>
    <lineage>
        <taxon>Bacteria</taxon>
        <taxon>Bacillati</taxon>
        <taxon>Actinomycetota</taxon>
        <taxon>Actinomycetes</taxon>
        <taxon>Micrococcales</taxon>
        <taxon>Microbacteriaceae</taxon>
        <taxon>Cryobacterium</taxon>
    </lineage>
</organism>
<dbReference type="OrthoDB" id="5095937at2"/>
<dbReference type="EMBL" id="SOFL01000025">
    <property type="protein sequence ID" value="TFC02649.1"/>
    <property type="molecule type" value="Genomic_DNA"/>
</dbReference>
<dbReference type="PROSITE" id="PS51257">
    <property type="entry name" value="PROKAR_LIPOPROTEIN"/>
    <property type="match status" value="1"/>
</dbReference>
<keyword evidence="2" id="KW-0732">Signal</keyword>
<evidence type="ECO:0000256" key="1">
    <source>
        <dbReference type="SAM" id="MobiDB-lite"/>
    </source>
</evidence>
<name>A0A4R8W4Y9_9MICO</name>
<proteinExistence type="predicted"/>
<dbReference type="Proteomes" id="UP000297907">
    <property type="component" value="Unassembled WGS sequence"/>
</dbReference>
<sequence length="137" mass="13731">MGTRGLGRVVVCAVILAVAASMSGCSLLAGPPPEVTAAINTATDALRQSAGVAEATADIRPVDLKDGGPLANPGAWTATITVEAEQSGVDVRALAESVGQSTAVGITPRRTARQVAPRGSPSTRRRPRPSSCGSSAK</sequence>
<feature type="chain" id="PRO_5038819326" evidence="2">
    <location>
        <begin position="29"/>
        <end position="137"/>
    </location>
</feature>
<accession>A0A4R8W4Y9</accession>
<feature type="region of interest" description="Disordered" evidence="1">
    <location>
        <begin position="100"/>
        <end position="137"/>
    </location>
</feature>